<keyword evidence="3" id="KW-0808">Transferase</keyword>
<feature type="transmembrane region" description="Helical" evidence="1">
    <location>
        <begin position="254"/>
        <end position="275"/>
    </location>
</feature>
<keyword evidence="1" id="KW-1133">Transmembrane helix</keyword>
<feature type="domain" description="Glycosyltransferase 2-like" evidence="2">
    <location>
        <begin position="7"/>
        <end position="126"/>
    </location>
</feature>
<dbReference type="Gene3D" id="3.90.550.10">
    <property type="entry name" value="Spore Coat Polysaccharide Biosynthesis Protein SpsA, Chain A"/>
    <property type="match status" value="1"/>
</dbReference>
<dbReference type="SUPFAM" id="SSF53448">
    <property type="entry name" value="Nucleotide-diphospho-sugar transferases"/>
    <property type="match status" value="1"/>
</dbReference>
<evidence type="ECO:0000259" key="2">
    <source>
        <dbReference type="Pfam" id="PF00535"/>
    </source>
</evidence>
<sequence length="284" mass="33483">MKNPLVSVIVPTRNSAGFLSACLTSIKNQTYKNIEIVIVDNYSIDKTKIIAKSLRHSGERRDSRIPIKFYSHGPERSAQRNFGAKKSRGKYIYFVDSDFLLDKNIIHQCVAKITEGYDAIVVHNTPDETVSWIAKIRKFEVDMYKYDLTHSAARFFKKSIYRKIKGYDERITAGEDYDIQNRLNRNGYKTGFIDAEAIHLGEPKSFWKHMLKYYKYGKDFENYSKQNRKETVQQLNFFRKVYFKNWKKFIKNPFLSTTFIIYLICKYVAGATGFIKFRYEMKNN</sequence>
<dbReference type="Pfam" id="PF00535">
    <property type="entry name" value="Glycos_transf_2"/>
    <property type="match status" value="1"/>
</dbReference>
<evidence type="ECO:0000313" key="4">
    <source>
        <dbReference type="Proteomes" id="UP000230707"/>
    </source>
</evidence>
<name>A0A2H0NIL1_9BACT</name>
<evidence type="ECO:0000256" key="1">
    <source>
        <dbReference type="SAM" id="Phobius"/>
    </source>
</evidence>
<keyword evidence="1" id="KW-0472">Membrane</keyword>
<reference evidence="3 4" key="1">
    <citation type="submission" date="2017-09" db="EMBL/GenBank/DDBJ databases">
        <title>Depth-based differentiation of microbial function through sediment-hosted aquifers and enrichment of novel symbionts in the deep terrestrial subsurface.</title>
        <authorList>
            <person name="Probst A.J."/>
            <person name="Ladd B."/>
            <person name="Jarett J.K."/>
            <person name="Geller-Mcgrath D.E."/>
            <person name="Sieber C.M."/>
            <person name="Emerson J.B."/>
            <person name="Anantharaman K."/>
            <person name="Thomas B.C."/>
            <person name="Malmstrom R."/>
            <person name="Stieglmeier M."/>
            <person name="Klingl A."/>
            <person name="Woyke T."/>
            <person name="Ryan C.M."/>
            <person name="Banfield J.F."/>
        </authorList>
    </citation>
    <scope>NUCLEOTIDE SEQUENCE [LARGE SCALE GENOMIC DNA]</scope>
    <source>
        <strain evidence="3">CG11_big_fil_rev_8_21_14_0_20_37_11</strain>
    </source>
</reference>
<organism evidence="3 4">
    <name type="scientific">Candidatus Gottesmanbacteria bacterium CG11_big_fil_rev_8_21_14_0_20_37_11</name>
    <dbReference type="NCBI Taxonomy" id="1974575"/>
    <lineage>
        <taxon>Bacteria</taxon>
        <taxon>Candidatus Gottesmaniibacteriota</taxon>
    </lineage>
</organism>
<evidence type="ECO:0000313" key="3">
    <source>
        <dbReference type="EMBL" id="PIR08016.1"/>
    </source>
</evidence>
<proteinExistence type="predicted"/>
<protein>
    <submittedName>
        <fullName evidence="3">Glycosyl transferase</fullName>
    </submittedName>
</protein>
<dbReference type="PANTHER" id="PTHR22916">
    <property type="entry name" value="GLYCOSYLTRANSFERASE"/>
    <property type="match status" value="1"/>
</dbReference>
<dbReference type="PANTHER" id="PTHR22916:SF66">
    <property type="entry name" value="BETA-1,3-GALACTOSYLTRANSFERASE-RELATED"/>
    <property type="match status" value="1"/>
</dbReference>
<dbReference type="Proteomes" id="UP000230707">
    <property type="component" value="Unassembled WGS sequence"/>
</dbReference>
<dbReference type="GO" id="GO:0016740">
    <property type="term" value="F:transferase activity"/>
    <property type="evidence" value="ECO:0007669"/>
    <property type="project" value="UniProtKB-KW"/>
</dbReference>
<dbReference type="AlphaFoldDB" id="A0A2H0NIL1"/>
<gene>
    <name evidence="3" type="ORF">COV53_05225</name>
</gene>
<dbReference type="InterPro" id="IPR001173">
    <property type="entry name" value="Glyco_trans_2-like"/>
</dbReference>
<dbReference type="EMBL" id="PCWS01000117">
    <property type="protein sequence ID" value="PIR08016.1"/>
    <property type="molecule type" value="Genomic_DNA"/>
</dbReference>
<comment type="caution">
    <text evidence="3">The sequence shown here is derived from an EMBL/GenBank/DDBJ whole genome shotgun (WGS) entry which is preliminary data.</text>
</comment>
<keyword evidence="1" id="KW-0812">Transmembrane</keyword>
<accession>A0A2H0NIL1</accession>
<dbReference type="InterPro" id="IPR029044">
    <property type="entry name" value="Nucleotide-diphossugar_trans"/>
</dbReference>